<dbReference type="InterPro" id="IPR000644">
    <property type="entry name" value="CBS_dom"/>
</dbReference>
<evidence type="ECO:0000256" key="11">
    <source>
        <dbReference type="PIRSR" id="PIRSR000130-3"/>
    </source>
</evidence>
<dbReference type="SMART" id="SM01240">
    <property type="entry name" value="IMPDH"/>
    <property type="match status" value="1"/>
</dbReference>
<keyword evidence="3" id="KW-0479">Metal-binding</keyword>
<comment type="cofactor">
    <cofactor evidence="1">
        <name>K(+)</name>
        <dbReference type="ChEBI" id="CHEBI:29103"/>
    </cofactor>
</comment>
<dbReference type="GO" id="GO:0006183">
    <property type="term" value="P:GTP biosynthetic process"/>
    <property type="evidence" value="ECO:0007669"/>
    <property type="project" value="TreeGrafter"/>
</dbReference>
<dbReference type="InterPro" id="IPR046342">
    <property type="entry name" value="CBS_dom_sf"/>
</dbReference>
<feature type="binding site" description="in other chain" evidence="12">
    <location>
        <position position="316"/>
    </location>
    <ligand>
        <name>K(+)</name>
        <dbReference type="ChEBI" id="CHEBI:29103"/>
        <note>ligand shared between two tetrameric partners</note>
    </ligand>
</feature>
<reference evidence="15 16" key="1">
    <citation type="submission" date="2016-11" db="EMBL/GenBank/DDBJ databases">
        <authorList>
            <person name="Jaros S."/>
            <person name="Januszkiewicz K."/>
            <person name="Wedrychowicz H."/>
        </authorList>
    </citation>
    <scope>NUCLEOTIDE SEQUENCE [LARGE SCALE GENOMIC DNA]</scope>
    <source>
        <strain evidence="15 16">DSM 14214</strain>
    </source>
</reference>
<dbReference type="InterPro" id="IPR005990">
    <property type="entry name" value="IMP_DH"/>
</dbReference>
<proteinExistence type="inferred from homology"/>
<dbReference type="PANTHER" id="PTHR11911">
    <property type="entry name" value="INOSINE-5-MONOPHOSPHATE DEHYDROGENASE RELATED"/>
    <property type="match status" value="1"/>
</dbReference>
<dbReference type="Gene3D" id="3.20.20.70">
    <property type="entry name" value="Aldolase class I"/>
    <property type="match status" value="1"/>
</dbReference>
<evidence type="ECO:0000259" key="14">
    <source>
        <dbReference type="PROSITE" id="PS51371"/>
    </source>
</evidence>
<name>A0A1M6PRK7_9FIRM</name>
<dbReference type="GO" id="GO:0046872">
    <property type="term" value="F:metal ion binding"/>
    <property type="evidence" value="ECO:0007669"/>
    <property type="project" value="UniProtKB-KW"/>
</dbReference>
<dbReference type="GO" id="GO:0003938">
    <property type="term" value="F:IMP dehydrogenase activity"/>
    <property type="evidence" value="ECO:0007669"/>
    <property type="project" value="UniProtKB-EC"/>
</dbReference>
<dbReference type="Pfam" id="PF00571">
    <property type="entry name" value="CBS"/>
    <property type="match status" value="2"/>
</dbReference>
<keyword evidence="5" id="KW-0658">Purine biosynthesis</keyword>
<keyword evidence="9 13" id="KW-0129">CBS domain</keyword>
<evidence type="ECO:0000256" key="7">
    <source>
        <dbReference type="ARBA" id="ARBA00023002"/>
    </source>
</evidence>
<keyword evidence="8 11" id="KW-0520">NAD</keyword>
<keyword evidence="4" id="KW-0332">GMP biosynthesis</keyword>
<keyword evidence="16" id="KW-1185">Reference proteome</keyword>
<feature type="binding site" evidence="11">
    <location>
        <begin position="312"/>
        <end position="314"/>
    </location>
    <ligand>
        <name>NAD(+)</name>
        <dbReference type="ChEBI" id="CHEBI:57540"/>
    </ligand>
</feature>
<evidence type="ECO:0000256" key="10">
    <source>
        <dbReference type="ARBA" id="ARBA00048028"/>
    </source>
</evidence>
<evidence type="ECO:0000256" key="1">
    <source>
        <dbReference type="ARBA" id="ARBA00001958"/>
    </source>
</evidence>
<protein>
    <submittedName>
        <fullName evidence="15">IMP dehydrogenase</fullName>
    </submittedName>
</protein>
<dbReference type="InterPro" id="IPR001093">
    <property type="entry name" value="IMP_DH_GMPRt"/>
</dbReference>
<comment type="similarity">
    <text evidence="2">Belongs to the IMPDH/GMPR family.</text>
</comment>
<evidence type="ECO:0000256" key="6">
    <source>
        <dbReference type="ARBA" id="ARBA00022958"/>
    </source>
</evidence>
<evidence type="ECO:0000313" key="16">
    <source>
        <dbReference type="Proteomes" id="UP000183975"/>
    </source>
</evidence>
<dbReference type="SMART" id="SM00116">
    <property type="entry name" value="CBS"/>
    <property type="match status" value="2"/>
</dbReference>
<dbReference type="EMBL" id="FRAH01000015">
    <property type="protein sequence ID" value="SHK10556.1"/>
    <property type="molecule type" value="Genomic_DNA"/>
</dbReference>
<dbReference type="SUPFAM" id="SSF51412">
    <property type="entry name" value="Inosine monophosphate dehydrogenase (IMPDH)"/>
    <property type="match status" value="1"/>
</dbReference>
<sequence>MATYFTEPSRTFSEYLLVPGYSSKECMVDSVSLKTPVVKFKKGEEPALTMNIPLVSAVMQAVSDDKMAVALAKEGGISFIFGSQSIESQAAMVARAKAYKAGFVISDSNISPESTLQDILNLKERTGHSTVAVTTDGTAQGKLVGMVTSRDYRVSRLDKDVKVKDFMTPLDQLIYAPAGTTLKEANDIIWDNKINQLPIVDDEGRLQYLVFRKDYDSHKENKNELLDAQKRYVVGAGINTRDYKERVPALVEAGVDILCIDSSEGYSEWQKMTLDWVRETYGDTVKIGAGNVVDAEGFRFLAECGADFVKVGIGGGSICITREQKGIGRGQASAVIEVAQARDEYYKATGIYIPICSDGGIVYDYHMTLALAMGADFIMLGRYFARFDESPTNKVNINGSYMKEYWGEGSSRARNWQRYDMGGDAKLSFEEGVDSYVPYAGSLHDNVNLSLKKVKSTMCNCGVLSIPELQEKAKITVISTTSLVEGGAHDVLLKDSSKNYK</sequence>
<dbReference type="InterPro" id="IPR015875">
    <property type="entry name" value="IMP_DH/GMP_Rdtase_CS"/>
</dbReference>
<dbReference type="PROSITE" id="PS00487">
    <property type="entry name" value="IMP_DH_GMP_RED"/>
    <property type="match status" value="1"/>
</dbReference>
<dbReference type="PROSITE" id="PS51371">
    <property type="entry name" value="CBS"/>
    <property type="match status" value="1"/>
</dbReference>
<evidence type="ECO:0000256" key="5">
    <source>
        <dbReference type="ARBA" id="ARBA00022755"/>
    </source>
</evidence>
<dbReference type="GO" id="GO:0006177">
    <property type="term" value="P:GMP biosynthetic process"/>
    <property type="evidence" value="ECO:0007669"/>
    <property type="project" value="UniProtKB-KW"/>
</dbReference>
<evidence type="ECO:0000256" key="4">
    <source>
        <dbReference type="ARBA" id="ARBA00022749"/>
    </source>
</evidence>
<keyword evidence="6 12" id="KW-0630">Potassium</keyword>
<dbReference type="SUPFAM" id="SSF54631">
    <property type="entry name" value="CBS-domain pair"/>
    <property type="match status" value="1"/>
</dbReference>
<feature type="binding site" evidence="11">
    <location>
        <begin position="261"/>
        <end position="263"/>
    </location>
    <ligand>
        <name>NAD(+)</name>
        <dbReference type="ChEBI" id="CHEBI:57540"/>
    </ligand>
</feature>
<evidence type="ECO:0000256" key="8">
    <source>
        <dbReference type="ARBA" id="ARBA00023027"/>
    </source>
</evidence>
<feature type="binding site" description="in other chain" evidence="12">
    <location>
        <position position="319"/>
    </location>
    <ligand>
        <name>K(+)</name>
        <dbReference type="ChEBI" id="CHEBI:29103"/>
        <note>ligand shared between two tetrameric partners</note>
    </ligand>
</feature>
<feature type="binding site" description="in other chain" evidence="12">
    <location>
        <position position="314"/>
    </location>
    <ligand>
        <name>K(+)</name>
        <dbReference type="ChEBI" id="CHEBI:29103"/>
        <note>ligand shared between two tetrameric partners</note>
    </ligand>
</feature>
<accession>A0A1M6PRK7</accession>
<evidence type="ECO:0000256" key="2">
    <source>
        <dbReference type="ARBA" id="ARBA00005502"/>
    </source>
</evidence>
<feature type="domain" description="CBS" evidence="14">
    <location>
        <begin position="167"/>
        <end position="225"/>
    </location>
</feature>
<dbReference type="CDD" id="cd04601">
    <property type="entry name" value="CBS_pair_IMPDH"/>
    <property type="match status" value="1"/>
</dbReference>
<evidence type="ECO:0000313" key="15">
    <source>
        <dbReference type="EMBL" id="SHK10556.1"/>
    </source>
</evidence>
<evidence type="ECO:0000256" key="13">
    <source>
        <dbReference type="PROSITE-ProRule" id="PRU00703"/>
    </source>
</evidence>
<dbReference type="RefSeq" id="WP_072850010.1">
    <property type="nucleotide sequence ID" value="NZ_FRAH01000015.1"/>
</dbReference>
<gene>
    <name evidence="15" type="ORF">SAMN02745138_01157</name>
</gene>
<evidence type="ECO:0000256" key="9">
    <source>
        <dbReference type="ARBA" id="ARBA00023122"/>
    </source>
</evidence>
<comment type="catalytic activity">
    <reaction evidence="10">
        <text>IMP + NAD(+) + H2O = XMP + NADH + H(+)</text>
        <dbReference type="Rhea" id="RHEA:11708"/>
        <dbReference type="ChEBI" id="CHEBI:15377"/>
        <dbReference type="ChEBI" id="CHEBI:15378"/>
        <dbReference type="ChEBI" id="CHEBI:57464"/>
        <dbReference type="ChEBI" id="CHEBI:57540"/>
        <dbReference type="ChEBI" id="CHEBI:57945"/>
        <dbReference type="ChEBI" id="CHEBI:58053"/>
        <dbReference type="EC" id="1.1.1.205"/>
    </reaction>
</comment>
<dbReference type="PANTHER" id="PTHR11911:SF111">
    <property type="entry name" value="INOSINE-5'-MONOPHOSPHATE DEHYDROGENASE"/>
    <property type="match status" value="1"/>
</dbReference>
<dbReference type="OrthoDB" id="9805398at2"/>
<dbReference type="Proteomes" id="UP000183975">
    <property type="component" value="Unassembled WGS sequence"/>
</dbReference>
<dbReference type="InterPro" id="IPR013785">
    <property type="entry name" value="Aldolase_TIM"/>
</dbReference>
<dbReference type="FunFam" id="3.20.20.70:FF:000424">
    <property type="entry name" value="Inosine-5'-monophosphate dehydrogenase 2"/>
    <property type="match status" value="1"/>
</dbReference>
<evidence type="ECO:0000256" key="12">
    <source>
        <dbReference type="PIRSR" id="PIRSR000130-4"/>
    </source>
</evidence>
<dbReference type="CDD" id="cd00381">
    <property type="entry name" value="IMPDH"/>
    <property type="match status" value="1"/>
</dbReference>
<evidence type="ECO:0000256" key="3">
    <source>
        <dbReference type="ARBA" id="ARBA00022723"/>
    </source>
</evidence>
<dbReference type="AlphaFoldDB" id="A0A1M6PRK7"/>
<organism evidence="15 16">
    <name type="scientific">Anaerotignum lactatifermentans DSM 14214</name>
    <dbReference type="NCBI Taxonomy" id="1121323"/>
    <lineage>
        <taxon>Bacteria</taxon>
        <taxon>Bacillati</taxon>
        <taxon>Bacillota</taxon>
        <taxon>Clostridia</taxon>
        <taxon>Lachnospirales</taxon>
        <taxon>Anaerotignaceae</taxon>
        <taxon>Anaerotignum</taxon>
    </lineage>
</organism>
<dbReference type="NCBIfam" id="NF005493">
    <property type="entry name" value="PRK07107.1"/>
    <property type="match status" value="1"/>
</dbReference>
<dbReference type="Pfam" id="PF00478">
    <property type="entry name" value="IMPDH"/>
    <property type="match status" value="1"/>
</dbReference>
<dbReference type="PIRSF" id="PIRSF000130">
    <property type="entry name" value="IMPDH"/>
    <property type="match status" value="1"/>
</dbReference>
<keyword evidence="7" id="KW-0560">Oxidoreductase</keyword>